<sequence length="87" mass="9991">MNRERRFRNTVAQEVVVLLNREKQAVRTKVGLGWQPDVAQFLLDMFPGALEYGFELKDIAPLVSEKVINFSAEGYALLDDDYDLEDL</sequence>
<evidence type="ECO:0000313" key="2">
    <source>
        <dbReference type="Proteomes" id="UP000264002"/>
    </source>
</evidence>
<name>A0A372MDS6_9SPIR</name>
<proteinExistence type="predicted"/>
<dbReference type="Proteomes" id="UP000264002">
    <property type="component" value="Unassembled WGS sequence"/>
</dbReference>
<reference evidence="2" key="1">
    <citation type="submission" date="2018-08" db="EMBL/GenBank/DDBJ databases">
        <authorList>
            <person name="Grouzdev D.S."/>
            <person name="Krutkina M.S."/>
        </authorList>
    </citation>
    <scope>NUCLEOTIDE SEQUENCE [LARGE SCALE GENOMIC DNA]</scope>
    <source>
        <strain evidence="2">4-11</strain>
    </source>
</reference>
<protein>
    <submittedName>
        <fullName evidence="1">Uncharacterized protein</fullName>
    </submittedName>
</protein>
<gene>
    <name evidence="1" type="ORF">DYP60_12350</name>
</gene>
<dbReference type="RefSeq" id="WP_117331328.1">
    <property type="nucleotide sequence ID" value="NZ_QUWK01000015.1"/>
</dbReference>
<accession>A0A372MDS6</accession>
<organism evidence="1 2">
    <name type="scientific">Sphaerochaeta halotolerans</name>
    <dbReference type="NCBI Taxonomy" id="2293840"/>
    <lineage>
        <taxon>Bacteria</taxon>
        <taxon>Pseudomonadati</taxon>
        <taxon>Spirochaetota</taxon>
        <taxon>Spirochaetia</taxon>
        <taxon>Spirochaetales</taxon>
        <taxon>Sphaerochaetaceae</taxon>
        <taxon>Sphaerochaeta</taxon>
    </lineage>
</organism>
<reference evidence="1 2" key="2">
    <citation type="submission" date="2018-09" db="EMBL/GenBank/DDBJ databases">
        <title>Genome of Sphaerochaeta halotolerans strain 4-11.</title>
        <authorList>
            <person name="Nazina T.N."/>
            <person name="Sokolova D.S."/>
        </authorList>
    </citation>
    <scope>NUCLEOTIDE SEQUENCE [LARGE SCALE GENOMIC DNA]</scope>
    <source>
        <strain evidence="1 2">4-11</strain>
    </source>
</reference>
<dbReference type="AlphaFoldDB" id="A0A372MDS6"/>
<comment type="caution">
    <text evidence="1">The sequence shown here is derived from an EMBL/GenBank/DDBJ whole genome shotgun (WGS) entry which is preliminary data.</text>
</comment>
<dbReference type="OrthoDB" id="371305at2"/>
<evidence type="ECO:0000313" key="1">
    <source>
        <dbReference type="EMBL" id="RFU93951.1"/>
    </source>
</evidence>
<keyword evidence="2" id="KW-1185">Reference proteome</keyword>
<dbReference type="EMBL" id="QUWK01000015">
    <property type="protein sequence ID" value="RFU93951.1"/>
    <property type="molecule type" value="Genomic_DNA"/>
</dbReference>